<dbReference type="eggNOG" id="KOG4297">
    <property type="taxonomic scope" value="Eukaryota"/>
</dbReference>
<dbReference type="GO" id="GO:0016020">
    <property type="term" value="C:membrane"/>
    <property type="evidence" value="ECO:0007669"/>
    <property type="project" value="InterPro"/>
</dbReference>
<comment type="subcellular location">
    <subcellularLocation>
        <location evidence="1">Secreted</location>
    </subcellularLocation>
</comment>
<evidence type="ECO:0000256" key="3">
    <source>
        <dbReference type="ARBA" id="ARBA00012689"/>
    </source>
</evidence>
<dbReference type="FunFam" id="2.60.120.310:FF:000005">
    <property type="entry name" value="Peptidylglycine alpha-hydroxylating monooxygenase"/>
    <property type="match status" value="1"/>
</dbReference>
<evidence type="ECO:0000256" key="12">
    <source>
        <dbReference type="ARBA" id="ARBA00048431"/>
    </source>
</evidence>
<dbReference type="InterPro" id="IPR000323">
    <property type="entry name" value="Cu2_ascorb_mOase_N"/>
</dbReference>
<keyword evidence="18" id="KW-1185">Reference proteome</keyword>
<dbReference type="WBParaSite" id="Csp11.Scaffold629.g8443.t2">
    <property type="protein sequence ID" value="Csp11.Scaffold629.g8443.t2"/>
    <property type="gene ID" value="Csp11.Scaffold629.g8443"/>
</dbReference>
<evidence type="ECO:0000313" key="18">
    <source>
        <dbReference type="Proteomes" id="UP000095282"/>
    </source>
</evidence>
<comment type="cofactor">
    <cofactor evidence="13">
        <name>Cu(2+)</name>
        <dbReference type="ChEBI" id="CHEBI:29036"/>
    </cofactor>
    <text evidence="13">Binds 2 Cu(2+) ions per subunit.</text>
</comment>
<dbReference type="Pfam" id="PF26530">
    <property type="entry name" value="NTF2_3"/>
    <property type="match status" value="2"/>
</dbReference>
<dbReference type="SUPFAM" id="SSF49742">
    <property type="entry name" value="PHM/PNGase F"/>
    <property type="match status" value="2"/>
</dbReference>
<feature type="domain" description="Copper type II ascorbate-dependent monooxygenase N-terminal" evidence="15">
    <location>
        <begin position="177"/>
        <end position="298"/>
    </location>
</feature>
<evidence type="ECO:0000256" key="2">
    <source>
        <dbReference type="ARBA" id="ARBA00010676"/>
    </source>
</evidence>
<dbReference type="Gene3D" id="2.60.120.230">
    <property type="match status" value="1"/>
</dbReference>
<keyword evidence="6" id="KW-0732">Signal</keyword>
<evidence type="ECO:0000256" key="9">
    <source>
        <dbReference type="ARBA" id="ARBA00023033"/>
    </source>
</evidence>
<organism evidence="18 19">
    <name type="scientific">Caenorhabditis tropicalis</name>
    <dbReference type="NCBI Taxonomy" id="1561998"/>
    <lineage>
        <taxon>Eukaryota</taxon>
        <taxon>Metazoa</taxon>
        <taxon>Ecdysozoa</taxon>
        <taxon>Nematoda</taxon>
        <taxon>Chromadorea</taxon>
        <taxon>Rhabditida</taxon>
        <taxon>Rhabditina</taxon>
        <taxon>Rhabditomorpha</taxon>
        <taxon>Rhabditoidea</taxon>
        <taxon>Rhabditidae</taxon>
        <taxon>Peloderinae</taxon>
        <taxon>Caenorhabditis</taxon>
    </lineage>
</organism>
<dbReference type="GO" id="GO:0004504">
    <property type="term" value="F:peptidylglycine monooxygenase activity"/>
    <property type="evidence" value="ECO:0007669"/>
    <property type="project" value="UniProtKB-EC"/>
</dbReference>
<feature type="domain" description="NTF2-like" evidence="17">
    <location>
        <begin position="1"/>
        <end position="34"/>
    </location>
</feature>
<name>A0A1I7UE89_9PELO</name>
<dbReference type="eggNOG" id="KOG3567">
    <property type="taxonomic scope" value="Eukaryota"/>
</dbReference>
<feature type="binding site" evidence="13">
    <location>
        <position position="357"/>
    </location>
    <ligand>
        <name>Cu(2+)</name>
        <dbReference type="ChEBI" id="CHEBI:29036"/>
        <label>1</label>
        <note>catalytic</note>
    </ligand>
</feature>
<feature type="disulfide bond" evidence="14">
    <location>
        <begin position="223"/>
        <end position="251"/>
    </location>
</feature>
<keyword evidence="11" id="KW-0325">Glycoprotein</keyword>
<comment type="similarity">
    <text evidence="2">Belongs to the copper type II ascorbate-dependent monooxygenase family.</text>
</comment>
<feature type="binding site" evidence="13">
    <location>
        <position position="434"/>
    </location>
    <ligand>
        <name>Cu(2+)</name>
        <dbReference type="ChEBI" id="CHEBI:29036"/>
        <label>1</label>
        <note>catalytic</note>
    </ligand>
</feature>
<keyword evidence="5 13" id="KW-0479">Metal-binding</keyword>
<evidence type="ECO:0000256" key="1">
    <source>
        <dbReference type="ARBA" id="ARBA00004613"/>
    </source>
</evidence>
<keyword evidence="10 14" id="KW-1015">Disulfide bond</keyword>
<feature type="binding site" evidence="13">
    <location>
        <position position="217"/>
    </location>
    <ligand>
        <name>Cu(2+)</name>
        <dbReference type="ChEBI" id="CHEBI:29036"/>
        <label>1</label>
        <note>catalytic</note>
    </ligand>
</feature>
<dbReference type="InterPro" id="IPR036939">
    <property type="entry name" value="Cu2_ascorb_mOase_N_sf"/>
</dbReference>
<keyword evidence="9" id="KW-0503">Monooxygenase</keyword>
<keyword evidence="4" id="KW-0964">Secreted</keyword>
<evidence type="ECO:0000259" key="16">
    <source>
        <dbReference type="Pfam" id="PF03712"/>
    </source>
</evidence>
<dbReference type="InterPro" id="IPR014784">
    <property type="entry name" value="Cu2_ascorb_mOase-like_C"/>
</dbReference>
<evidence type="ECO:0000256" key="8">
    <source>
        <dbReference type="ARBA" id="ARBA00023008"/>
    </source>
</evidence>
<evidence type="ECO:0000256" key="6">
    <source>
        <dbReference type="ARBA" id="ARBA00022729"/>
    </source>
</evidence>
<feature type="disulfide bond" evidence="14">
    <location>
        <begin position="191"/>
        <end position="235"/>
    </location>
</feature>
<dbReference type="PRINTS" id="PR00790">
    <property type="entry name" value="PAMONOXGNASE"/>
</dbReference>
<dbReference type="GO" id="GO:0005576">
    <property type="term" value="C:extracellular region"/>
    <property type="evidence" value="ECO:0007669"/>
    <property type="project" value="UniProtKB-SubCell"/>
</dbReference>
<feature type="disulfide bond" evidence="14">
    <location>
        <begin position="341"/>
        <end position="453"/>
    </location>
</feature>
<proteinExistence type="inferred from homology"/>
<keyword evidence="7" id="KW-0560">Oxidoreductase</keyword>
<feature type="binding site" evidence="13">
    <location>
        <position position="216"/>
    </location>
    <ligand>
        <name>Cu(2+)</name>
        <dbReference type="ChEBI" id="CHEBI:29036"/>
        <label>1</label>
        <note>catalytic</note>
    </ligand>
</feature>
<dbReference type="InterPro" id="IPR024548">
    <property type="entry name" value="Cu2_monoox_C"/>
</dbReference>
<dbReference type="STRING" id="1561998.A0A1I7UE89"/>
<reference evidence="19" key="1">
    <citation type="submission" date="2016-11" db="UniProtKB">
        <authorList>
            <consortium name="WormBaseParasite"/>
        </authorList>
    </citation>
    <scope>IDENTIFICATION</scope>
</reference>
<feature type="domain" description="Copper type II ascorbate-dependent monooxygenase C-terminal" evidence="16">
    <location>
        <begin position="318"/>
        <end position="463"/>
    </location>
</feature>
<dbReference type="AlphaFoldDB" id="A0A1I7UE89"/>
<evidence type="ECO:0000256" key="10">
    <source>
        <dbReference type="ARBA" id="ARBA00023157"/>
    </source>
</evidence>
<feature type="binding site" evidence="13">
    <location>
        <position position="359"/>
    </location>
    <ligand>
        <name>Cu(2+)</name>
        <dbReference type="ChEBI" id="CHEBI:29036"/>
        <label>1</label>
        <note>catalytic</note>
    </ligand>
</feature>
<comment type="catalytic activity">
    <reaction evidence="12">
        <text>a [peptide]-C-terminal glycine + 2 L-ascorbate + O2 = a [peptide]-C-terminal (2S)-2-hydroxyglycine + 2 monodehydro-L-ascorbate radical + H2O</text>
        <dbReference type="Rhea" id="RHEA:21452"/>
        <dbReference type="Rhea" id="RHEA-COMP:13486"/>
        <dbReference type="Rhea" id="RHEA-COMP:15321"/>
        <dbReference type="ChEBI" id="CHEBI:15377"/>
        <dbReference type="ChEBI" id="CHEBI:15379"/>
        <dbReference type="ChEBI" id="CHEBI:38290"/>
        <dbReference type="ChEBI" id="CHEBI:59513"/>
        <dbReference type="ChEBI" id="CHEBI:137000"/>
        <dbReference type="ChEBI" id="CHEBI:142768"/>
        <dbReference type="EC" id="1.14.17.3"/>
    </reaction>
</comment>
<evidence type="ECO:0000256" key="5">
    <source>
        <dbReference type="ARBA" id="ARBA00022723"/>
    </source>
</evidence>
<evidence type="ECO:0000256" key="13">
    <source>
        <dbReference type="PIRSR" id="PIRSR600720-2"/>
    </source>
</evidence>
<evidence type="ECO:0000256" key="7">
    <source>
        <dbReference type="ARBA" id="ARBA00023002"/>
    </source>
</evidence>
<dbReference type="PROSITE" id="PS00085">
    <property type="entry name" value="CU2_MONOOXYGENASE_2"/>
    <property type="match status" value="1"/>
</dbReference>
<dbReference type="InterPro" id="IPR000720">
    <property type="entry name" value="PHM/PAL"/>
</dbReference>
<dbReference type="EC" id="1.14.17.3" evidence="3"/>
<evidence type="ECO:0000259" key="17">
    <source>
        <dbReference type="Pfam" id="PF26530"/>
    </source>
</evidence>
<dbReference type="Pfam" id="PF03712">
    <property type="entry name" value="Cu2_monoox_C"/>
    <property type="match status" value="1"/>
</dbReference>
<dbReference type="FunFam" id="2.60.120.230:FF:000002">
    <property type="entry name" value="Peptidyl-glycine alpha-amidating monooxygenase B"/>
    <property type="match status" value="1"/>
</dbReference>
<dbReference type="Gene3D" id="2.60.120.310">
    <property type="entry name" value="Copper type II, ascorbate-dependent monooxygenase, N-terminal domain"/>
    <property type="match status" value="1"/>
</dbReference>
<dbReference type="PANTHER" id="PTHR10680">
    <property type="entry name" value="PEPTIDYL-GLYCINE ALPHA-AMIDATING MONOOXYGENASE"/>
    <property type="match status" value="1"/>
</dbReference>
<evidence type="ECO:0000256" key="4">
    <source>
        <dbReference type="ARBA" id="ARBA00022525"/>
    </source>
</evidence>
<protein>
    <recommendedName>
        <fullName evidence="3">peptidylglycine monooxygenase</fullName>
        <ecNumber evidence="3">1.14.17.3</ecNumber>
    </recommendedName>
</protein>
<sequence>MTKTIETKDPKQISDLFDDHFSFHGCKGDYDKNNSDDVVQKFLDRMVRSIESKDVSIISGLFEPDFVLKGCKGVYDKTKIIALLEKLPTGTKFSFTLKSSQDTGSSIKYTVSITGFDKNEVIAEFILNKKDQQLESGSVPACQPNAARLRMPRLYLLSCVAFLAIATSSSHATTSQIRMPGVVPEADSYLCTSLELSDQENYLTGFKALTTKGTAHHILLFGCEEPGSDELVWDCGEMNKPDDEMPRAPTCGSKPAILYAWALDAPPLELPKDVGFQVGGESNIRHLVMQVHYMHSKEEPDETGLEITHTEEPQPKLAATMLLVTGGTLPANKTESFETACMIEEDVVMHPFAYRTHTHRHGKEVSGYLVKEDGRQEDHWELIGKRDPQLPQMFVPVANSSMTIQQGDMVTARCVMHNNEDRDISMGATGEDEMCNFYIMYWTDGEVMHDNTCYSPGAPDYRWGREADLNHIPK</sequence>
<feature type="domain" description="NTF2-like" evidence="17">
    <location>
        <begin position="37"/>
        <end position="143"/>
    </location>
</feature>
<dbReference type="GO" id="GO:0006518">
    <property type="term" value="P:peptide metabolic process"/>
    <property type="evidence" value="ECO:0007669"/>
    <property type="project" value="InterPro"/>
</dbReference>
<feature type="binding site" evidence="13">
    <location>
        <position position="292"/>
    </location>
    <ligand>
        <name>Cu(2+)</name>
        <dbReference type="ChEBI" id="CHEBI:29036"/>
        <label>1</label>
        <note>catalytic</note>
    </ligand>
</feature>
<evidence type="ECO:0000313" key="19">
    <source>
        <dbReference type="WBParaSite" id="Csp11.Scaffold629.g8443.t2"/>
    </source>
</evidence>
<dbReference type="Pfam" id="PF01082">
    <property type="entry name" value="Cu2_monooxygen"/>
    <property type="match status" value="1"/>
</dbReference>
<feature type="disulfide bond" evidence="14">
    <location>
        <begin position="414"/>
        <end position="435"/>
    </location>
</feature>
<dbReference type="Proteomes" id="UP000095282">
    <property type="component" value="Unplaced"/>
</dbReference>
<dbReference type="GO" id="GO:0005507">
    <property type="term" value="F:copper ion binding"/>
    <property type="evidence" value="ECO:0007669"/>
    <property type="project" value="InterPro"/>
</dbReference>
<dbReference type="PANTHER" id="PTHR10680:SF14">
    <property type="entry name" value="PEPTIDYL-GLYCINE ALPHA-AMIDATING MONOOXYGENASE"/>
    <property type="match status" value="1"/>
</dbReference>
<evidence type="ECO:0000256" key="11">
    <source>
        <dbReference type="ARBA" id="ARBA00023180"/>
    </source>
</evidence>
<accession>A0A1I7UE89</accession>
<keyword evidence="8 13" id="KW-0186">Copper</keyword>
<evidence type="ECO:0000259" key="15">
    <source>
        <dbReference type="Pfam" id="PF01082"/>
    </source>
</evidence>
<dbReference type="InterPro" id="IPR058721">
    <property type="entry name" value="NTF2_3"/>
</dbReference>
<dbReference type="InterPro" id="IPR008977">
    <property type="entry name" value="PHM/PNGase_F_dom_sf"/>
</dbReference>
<dbReference type="InterPro" id="IPR014783">
    <property type="entry name" value="Cu2_ascorb_mOase_CS-2"/>
</dbReference>
<evidence type="ECO:0000256" key="14">
    <source>
        <dbReference type="PIRSR" id="PIRSR600720-3"/>
    </source>
</evidence>